<keyword evidence="1" id="KW-0732">Signal</keyword>
<accession>A0A813ZLY6</accession>
<dbReference type="EMBL" id="CAJNOG010000077">
    <property type="protein sequence ID" value="CAF0900590.1"/>
    <property type="molecule type" value="Genomic_DNA"/>
</dbReference>
<dbReference type="AlphaFoldDB" id="A0A813ZLY6"/>
<dbReference type="Proteomes" id="UP000663845">
    <property type="component" value="Unassembled WGS sequence"/>
</dbReference>
<sequence>MFEYWIYLFLFISLFNFVSTTVQCEQKLVDVTLALNCSSDIYTIATWFCWKQNVSLDENKIVHLRMHGLTYDHIGHSLGSIIALEVANKDIWNKYISGVINSAFAHVPNHDAVVAFPES</sequence>
<evidence type="ECO:0000313" key="2">
    <source>
        <dbReference type="EMBL" id="CAF0900590.1"/>
    </source>
</evidence>
<evidence type="ECO:0000313" key="3">
    <source>
        <dbReference type="EMBL" id="CAF4028778.1"/>
    </source>
</evidence>
<dbReference type="EMBL" id="CAJOAZ010003804">
    <property type="protein sequence ID" value="CAF4028778.1"/>
    <property type="molecule type" value="Genomic_DNA"/>
</dbReference>
<name>A0A813ZLY6_9BILA</name>
<proteinExistence type="predicted"/>
<feature type="chain" id="PRO_5036223701" evidence="1">
    <location>
        <begin position="25"/>
        <end position="119"/>
    </location>
</feature>
<reference evidence="2" key="1">
    <citation type="submission" date="2021-02" db="EMBL/GenBank/DDBJ databases">
        <authorList>
            <person name="Nowell W R."/>
        </authorList>
    </citation>
    <scope>NUCLEOTIDE SEQUENCE</scope>
</reference>
<gene>
    <name evidence="2" type="ORF">JYZ213_LOCUS10531</name>
    <name evidence="3" type="ORF">OXD698_LOCUS31169</name>
</gene>
<protein>
    <submittedName>
        <fullName evidence="2">Uncharacterized protein</fullName>
    </submittedName>
</protein>
<comment type="caution">
    <text evidence="2">The sequence shown here is derived from an EMBL/GenBank/DDBJ whole genome shotgun (WGS) entry which is preliminary data.</text>
</comment>
<organism evidence="2 4">
    <name type="scientific">Adineta steineri</name>
    <dbReference type="NCBI Taxonomy" id="433720"/>
    <lineage>
        <taxon>Eukaryota</taxon>
        <taxon>Metazoa</taxon>
        <taxon>Spiralia</taxon>
        <taxon>Gnathifera</taxon>
        <taxon>Rotifera</taxon>
        <taxon>Eurotatoria</taxon>
        <taxon>Bdelloidea</taxon>
        <taxon>Adinetida</taxon>
        <taxon>Adinetidae</taxon>
        <taxon>Adineta</taxon>
    </lineage>
</organism>
<evidence type="ECO:0000256" key="1">
    <source>
        <dbReference type="SAM" id="SignalP"/>
    </source>
</evidence>
<feature type="signal peptide" evidence="1">
    <location>
        <begin position="1"/>
        <end position="24"/>
    </location>
</feature>
<dbReference type="Proteomes" id="UP000663844">
    <property type="component" value="Unassembled WGS sequence"/>
</dbReference>
<evidence type="ECO:0000313" key="4">
    <source>
        <dbReference type="Proteomes" id="UP000663845"/>
    </source>
</evidence>